<dbReference type="PANTHER" id="PTHR23116">
    <property type="entry name" value="PDZ DOMAIN CONTAINING WHIRLIN AND HARMONIN-RELATED"/>
    <property type="match status" value="1"/>
</dbReference>
<proteinExistence type="predicted"/>
<evidence type="ECO:0000313" key="5">
    <source>
        <dbReference type="Proteomes" id="UP000616769"/>
    </source>
</evidence>
<gene>
    <name evidence="4" type="ORF">QR98_0040150</name>
</gene>
<comment type="subcellular location">
    <subcellularLocation>
        <location evidence="1">Cell projection</location>
    </subcellularLocation>
</comment>
<dbReference type="InterPro" id="IPR051844">
    <property type="entry name" value="USH2_Complex_Protein"/>
</dbReference>
<dbReference type="InterPro" id="IPR036034">
    <property type="entry name" value="PDZ_sf"/>
</dbReference>
<accession>A0A132A536</accession>
<dbReference type="Proteomes" id="UP000616769">
    <property type="component" value="Unassembled WGS sequence"/>
</dbReference>
<keyword evidence="2" id="KW-0677">Repeat</keyword>
<dbReference type="Pfam" id="PF00595">
    <property type="entry name" value="PDZ"/>
    <property type="match status" value="1"/>
</dbReference>
<dbReference type="SMART" id="SM00228">
    <property type="entry name" value="PDZ"/>
    <property type="match status" value="1"/>
</dbReference>
<dbReference type="SUPFAM" id="SSF50156">
    <property type="entry name" value="PDZ domain-like"/>
    <property type="match status" value="1"/>
</dbReference>
<dbReference type="AlphaFoldDB" id="A0A132A536"/>
<organism evidence="4 5">
    <name type="scientific">Sarcoptes scabiei</name>
    <name type="common">Itch mite</name>
    <name type="synonym">Acarus scabiei</name>
    <dbReference type="NCBI Taxonomy" id="52283"/>
    <lineage>
        <taxon>Eukaryota</taxon>
        <taxon>Metazoa</taxon>
        <taxon>Ecdysozoa</taxon>
        <taxon>Arthropoda</taxon>
        <taxon>Chelicerata</taxon>
        <taxon>Arachnida</taxon>
        <taxon>Acari</taxon>
        <taxon>Acariformes</taxon>
        <taxon>Sarcoptiformes</taxon>
        <taxon>Astigmata</taxon>
        <taxon>Psoroptidia</taxon>
        <taxon>Sarcoptoidea</taxon>
        <taxon>Sarcoptidae</taxon>
        <taxon>Sarcoptinae</taxon>
        <taxon>Sarcoptes</taxon>
    </lineage>
</organism>
<evidence type="ECO:0000313" key="4">
    <source>
        <dbReference type="EMBL" id="KPM05550.1"/>
    </source>
</evidence>
<sequence>MAVKPLTQFPVHLEDFLEEKYCKYKGVRTITVRKATQGLGIMIIEGKRADVGRGVFVSDIQDGSPAENAGLSVGDMILCVNQTDLIGADYETSSNPFRFRTVKQMKAANVLKCADGLLTLIIAKPDCISLMIQLF</sequence>
<name>A0A132A536_SARSC</name>
<dbReference type="InterPro" id="IPR001478">
    <property type="entry name" value="PDZ"/>
</dbReference>
<dbReference type="VEuPathDB" id="VectorBase:SSCA003590"/>
<dbReference type="PANTHER" id="PTHR23116:SF29">
    <property type="entry name" value="PDZ DOMAIN-CONTAINING PROTEIN 7"/>
    <property type="match status" value="1"/>
</dbReference>
<dbReference type="PROSITE" id="PS50106">
    <property type="entry name" value="PDZ"/>
    <property type="match status" value="1"/>
</dbReference>
<evidence type="ECO:0000256" key="1">
    <source>
        <dbReference type="ARBA" id="ARBA00004316"/>
    </source>
</evidence>
<dbReference type="GO" id="GO:0005886">
    <property type="term" value="C:plasma membrane"/>
    <property type="evidence" value="ECO:0007669"/>
    <property type="project" value="TreeGrafter"/>
</dbReference>
<dbReference type="Gene3D" id="2.30.42.10">
    <property type="match status" value="1"/>
</dbReference>
<dbReference type="OrthoDB" id="438726at2759"/>
<dbReference type="GO" id="GO:0042995">
    <property type="term" value="C:cell projection"/>
    <property type="evidence" value="ECO:0007669"/>
    <property type="project" value="UniProtKB-SubCell"/>
</dbReference>
<evidence type="ECO:0000256" key="2">
    <source>
        <dbReference type="ARBA" id="ARBA00022737"/>
    </source>
</evidence>
<reference evidence="4 5" key="1">
    <citation type="journal article" date="2015" name="Parasit. Vectors">
        <title>Draft genome of the scabies mite.</title>
        <authorList>
            <person name="Rider S.D.Jr."/>
            <person name="Morgan M.S."/>
            <person name="Arlian L.G."/>
        </authorList>
    </citation>
    <scope>NUCLEOTIDE SEQUENCE [LARGE SCALE GENOMIC DNA]</scope>
    <source>
        <strain evidence="4">Arlian Lab</strain>
    </source>
</reference>
<comment type="caution">
    <text evidence="4">The sequence shown here is derived from an EMBL/GenBank/DDBJ whole genome shotgun (WGS) entry which is preliminary data.</text>
</comment>
<evidence type="ECO:0000256" key="3">
    <source>
        <dbReference type="ARBA" id="ARBA00023273"/>
    </source>
</evidence>
<keyword evidence="3" id="KW-0966">Cell projection</keyword>
<dbReference type="EMBL" id="JXLN01010349">
    <property type="protein sequence ID" value="KPM05550.1"/>
    <property type="molecule type" value="Genomic_DNA"/>
</dbReference>
<protein>
    <submittedName>
        <fullName evidence="4">Multiple PDZ domain protein-like protein</fullName>
    </submittedName>
</protein>